<sequence>MNVKAHSLLYAIYICLLISIICGALLYFNNLYTLLNQHYNLKENLLIQNQSLVNFALGEKLKNEVYEVDEPIIYQHSFHTQVHGLFTVLSAQSIFKNDTVSSTHLVGSYTKNKTALYVSNFSQKLSYTGNVFIDGDCAIPSPNIETAYLINQPSNLKINEKKRLSSFNLPPLQSQFNTLFNNQKTIKTTLNSFDQDNKKYYYNSFVSTTKEVNVPSTITGATYKGNLILTNKDSIRIEANNTLEDVILMAPKITLCKGFKGTLQAFASNKIIIESNVFLTYPSVVCIKNEVPAESSITIKENSKILGSIILFGNQLEDISKNSISVHKNTLIIGDIYCTGKVDFQATLYGSLYANKVFHQTQSAIYDNLIGNATINLYKKPSYYIGVPLFNNTTTSYGIIKKVK</sequence>
<evidence type="ECO:0000313" key="3">
    <source>
        <dbReference type="Proteomes" id="UP000198034"/>
    </source>
</evidence>
<proteinExistence type="predicted"/>
<name>A0A246GE56_9FLAO</name>
<dbReference type="EMBL" id="MTCY01000001">
    <property type="protein sequence ID" value="OWP79668.1"/>
    <property type="molecule type" value="Genomic_DNA"/>
</dbReference>
<comment type="caution">
    <text evidence="2">The sequence shown here is derived from an EMBL/GenBank/DDBJ whole genome shotgun (WGS) entry which is preliminary data.</text>
</comment>
<evidence type="ECO:0000313" key="2">
    <source>
        <dbReference type="EMBL" id="OWP79668.1"/>
    </source>
</evidence>
<keyword evidence="1" id="KW-1133">Transmembrane helix</keyword>
<dbReference type="AlphaFoldDB" id="A0A246GE56"/>
<organism evidence="2 3">
    <name type="scientific">Flavobacterium columnare</name>
    <dbReference type="NCBI Taxonomy" id="996"/>
    <lineage>
        <taxon>Bacteria</taxon>
        <taxon>Pseudomonadati</taxon>
        <taxon>Bacteroidota</taxon>
        <taxon>Flavobacteriia</taxon>
        <taxon>Flavobacteriales</taxon>
        <taxon>Flavobacteriaceae</taxon>
        <taxon>Flavobacterium</taxon>
    </lineage>
</organism>
<protein>
    <recommendedName>
        <fullName evidence="4">Polymer-forming cytoskeletal protein</fullName>
    </recommendedName>
</protein>
<dbReference type="OrthoDB" id="1004942at2"/>
<gene>
    <name evidence="2" type="ORF">BWK62_00050</name>
</gene>
<reference evidence="2 3" key="1">
    <citation type="journal article" date="2017" name="Infect. Genet. Evol.">
        <title>Comparative genome analysis of fish pathogen Flavobacterium columnare reveals extensive sequence diversity within the species.</title>
        <authorList>
            <person name="Kayansamruaj P."/>
            <person name="Dong H.T."/>
            <person name="Hirono I."/>
            <person name="Kondo H."/>
            <person name="Senapin S."/>
            <person name="Rodkhum C."/>
        </authorList>
    </citation>
    <scope>NUCLEOTIDE SEQUENCE [LARGE SCALE GENOMIC DNA]</scope>
    <source>
        <strain evidence="2 3">1214</strain>
    </source>
</reference>
<feature type="transmembrane region" description="Helical" evidence="1">
    <location>
        <begin position="7"/>
        <end position="28"/>
    </location>
</feature>
<dbReference type="Proteomes" id="UP000198034">
    <property type="component" value="Unassembled WGS sequence"/>
</dbReference>
<keyword evidence="1" id="KW-0472">Membrane</keyword>
<evidence type="ECO:0008006" key="4">
    <source>
        <dbReference type="Google" id="ProtNLM"/>
    </source>
</evidence>
<accession>A0A246GE56</accession>
<keyword evidence="1" id="KW-0812">Transmembrane</keyword>
<evidence type="ECO:0000256" key="1">
    <source>
        <dbReference type="SAM" id="Phobius"/>
    </source>
</evidence>